<feature type="region of interest" description="Disordered" evidence="1">
    <location>
        <begin position="280"/>
        <end position="348"/>
    </location>
</feature>
<keyword evidence="4" id="KW-1185">Reference proteome</keyword>
<sequence length="418" mass="45017">MAEMLHSHRSSARSQGEDPSWGSASTGKTYDSSAPTVQNVPRKPDIICTLRLKPDADSPDALQFEPIVRILRIGDPLLLGRYSAREGDAREEGADANPQTSSRAAFRSMVVSRSHAEIWLDIDGAVLIKDLESTGGVYVQGRSVVNYHTSAMAELHNGDVLQLGEPDVRRGKIRHKCVRAIVEIERTIQNMEQLDDPSTEDDLRAKTENGPGGVVGMPAVGTVDLAGFMSSRRASTEEPVDVGVYQTGCGPPASSILRTVTRSLKPLRIKVLKPWTRSDKTVPSFIDGDHHDDATTPFASRASTARKKSDVATIPSVSRASTPLPPEDASRGPPGDAPHSLSDTDNSTVQMYPDADVNLDIAGRPHPSSSDAKASEKAWFATAEVDYGRAAPRYAWVPVAADHSGSPSSCCGCVSWWR</sequence>
<evidence type="ECO:0000256" key="1">
    <source>
        <dbReference type="SAM" id="MobiDB-lite"/>
    </source>
</evidence>
<dbReference type="SMART" id="SM00240">
    <property type="entry name" value="FHA"/>
    <property type="match status" value="1"/>
</dbReference>
<dbReference type="OrthoDB" id="687730at2759"/>
<dbReference type="InterPro" id="IPR000253">
    <property type="entry name" value="FHA_dom"/>
</dbReference>
<reference evidence="3 4" key="1">
    <citation type="submission" date="2016-07" db="EMBL/GenBank/DDBJ databases">
        <title>Draft genome of the white-rot fungus Obba rivulosa 3A-2.</title>
        <authorList>
            <consortium name="DOE Joint Genome Institute"/>
            <person name="Miettinen O."/>
            <person name="Riley R."/>
            <person name="Acob R."/>
            <person name="Barry K."/>
            <person name="Cullen D."/>
            <person name="De Vries R."/>
            <person name="Hainaut M."/>
            <person name="Hatakka A."/>
            <person name="Henrissat B."/>
            <person name="Hilden K."/>
            <person name="Kuo R."/>
            <person name="Labutti K."/>
            <person name="Lipzen A."/>
            <person name="Makela M.R."/>
            <person name="Sandor L."/>
            <person name="Spatafora J.W."/>
            <person name="Grigoriev I.V."/>
            <person name="Hibbett D.S."/>
        </authorList>
    </citation>
    <scope>NUCLEOTIDE SEQUENCE [LARGE SCALE GENOMIC DNA]</scope>
    <source>
        <strain evidence="3 4">3A-2</strain>
    </source>
</reference>
<feature type="domain" description="FHA" evidence="2">
    <location>
        <begin position="77"/>
        <end position="144"/>
    </location>
</feature>
<dbReference type="PROSITE" id="PS50006">
    <property type="entry name" value="FHA_DOMAIN"/>
    <property type="match status" value="1"/>
</dbReference>
<accession>A0A8E2B1T5</accession>
<dbReference type="Pfam" id="PF00498">
    <property type="entry name" value="FHA"/>
    <property type="match status" value="1"/>
</dbReference>
<feature type="compositionally biased region" description="Polar residues" evidence="1">
    <location>
        <begin position="22"/>
        <end position="38"/>
    </location>
</feature>
<dbReference type="EMBL" id="KV722358">
    <property type="protein sequence ID" value="OCH93184.1"/>
    <property type="molecule type" value="Genomic_DNA"/>
</dbReference>
<proteinExistence type="predicted"/>
<dbReference type="SUPFAM" id="SSF49879">
    <property type="entry name" value="SMAD/FHA domain"/>
    <property type="match status" value="1"/>
</dbReference>
<evidence type="ECO:0000313" key="4">
    <source>
        <dbReference type="Proteomes" id="UP000250043"/>
    </source>
</evidence>
<gene>
    <name evidence="3" type="ORF">OBBRIDRAFT_885702</name>
</gene>
<dbReference type="Gene3D" id="2.60.200.20">
    <property type="match status" value="1"/>
</dbReference>
<protein>
    <recommendedName>
        <fullName evidence="2">FHA domain-containing protein</fullName>
    </recommendedName>
</protein>
<dbReference type="InterPro" id="IPR008984">
    <property type="entry name" value="SMAD_FHA_dom_sf"/>
</dbReference>
<evidence type="ECO:0000259" key="2">
    <source>
        <dbReference type="PROSITE" id="PS50006"/>
    </source>
</evidence>
<feature type="region of interest" description="Disordered" evidence="1">
    <location>
        <begin position="195"/>
        <end position="216"/>
    </location>
</feature>
<evidence type="ECO:0000313" key="3">
    <source>
        <dbReference type="EMBL" id="OCH93184.1"/>
    </source>
</evidence>
<dbReference type="AlphaFoldDB" id="A0A8E2B1T5"/>
<name>A0A8E2B1T5_9APHY</name>
<organism evidence="3 4">
    <name type="scientific">Obba rivulosa</name>
    <dbReference type="NCBI Taxonomy" id="1052685"/>
    <lineage>
        <taxon>Eukaryota</taxon>
        <taxon>Fungi</taxon>
        <taxon>Dikarya</taxon>
        <taxon>Basidiomycota</taxon>
        <taxon>Agaricomycotina</taxon>
        <taxon>Agaricomycetes</taxon>
        <taxon>Polyporales</taxon>
        <taxon>Gelatoporiaceae</taxon>
        <taxon>Obba</taxon>
    </lineage>
</organism>
<feature type="region of interest" description="Disordered" evidence="1">
    <location>
        <begin position="1"/>
        <end position="38"/>
    </location>
</feature>
<dbReference type="Proteomes" id="UP000250043">
    <property type="component" value="Unassembled WGS sequence"/>
</dbReference>